<evidence type="ECO:0008006" key="3">
    <source>
        <dbReference type="Google" id="ProtNLM"/>
    </source>
</evidence>
<name>A0ABT5J4S7_RHOTP</name>
<keyword evidence="2" id="KW-1185">Reference proteome</keyword>
<proteinExistence type="predicted"/>
<dbReference type="RefSeq" id="WP_272775477.1">
    <property type="nucleotide sequence ID" value="NZ_JAQQLI010000002.1"/>
</dbReference>
<dbReference type="Proteomes" id="UP001165652">
    <property type="component" value="Unassembled WGS sequence"/>
</dbReference>
<sequence>MSQQNQTSALISTVIGDLWTSLFVETGTALGRLVRRPARALPAAAVLLALSGTTGSAMGTAEERAACIPDAFRLCSAAIPDATRVIACLKTERGKLSTACRTVMRRNGAI</sequence>
<evidence type="ECO:0000313" key="2">
    <source>
        <dbReference type="Proteomes" id="UP001165652"/>
    </source>
</evidence>
<comment type="caution">
    <text evidence="1">The sequence shown here is derived from an EMBL/GenBank/DDBJ whole genome shotgun (WGS) entry which is preliminary data.</text>
</comment>
<evidence type="ECO:0000313" key="1">
    <source>
        <dbReference type="EMBL" id="MDC7784632.1"/>
    </source>
</evidence>
<accession>A0ABT5J4S7</accession>
<protein>
    <recommendedName>
        <fullName evidence="3">Cysteine rich repeat protein</fullName>
    </recommendedName>
</protein>
<dbReference type="EMBL" id="JAQQLI010000002">
    <property type="protein sequence ID" value="MDC7784632.1"/>
    <property type="molecule type" value="Genomic_DNA"/>
</dbReference>
<reference evidence="1" key="1">
    <citation type="journal article" date="2023" name="Microbiol Resour">
        <title>Genome Sequences of Rhodoplanes serenus and Two Thermotolerant Strains, Rhodoplanes tepidamans and 'Rhodoplanes cryptolactis,' Further Refine the Genus.</title>
        <authorList>
            <person name="Rayyan A.A."/>
            <person name="Kyndt J.A."/>
        </authorList>
    </citation>
    <scope>NUCLEOTIDE SEQUENCE</scope>
    <source>
        <strain evidence="1">DSM 9987</strain>
    </source>
</reference>
<gene>
    <name evidence="1" type="ORF">PQJ73_02950</name>
</gene>
<organism evidence="1 2">
    <name type="scientific">Rhodoplanes tepidamans</name>
    <name type="common">Rhodoplanes cryptolactis</name>
    <dbReference type="NCBI Taxonomy" id="200616"/>
    <lineage>
        <taxon>Bacteria</taxon>
        <taxon>Pseudomonadati</taxon>
        <taxon>Pseudomonadota</taxon>
        <taxon>Alphaproteobacteria</taxon>
        <taxon>Hyphomicrobiales</taxon>
        <taxon>Nitrobacteraceae</taxon>
        <taxon>Rhodoplanes</taxon>
    </lineage>
</organism>
<reference evidence="1" key="2">
    <citation type="submission" date="2023-02" db="EMBL/GenBank/DDBJ databases">
        <authorList>
            <person name="Rayyan A."/>
            <person name="Meyer T."/>
            <person name="Kyndt J.A."/>
        </authorList>
    </citation>
    <scope>NUCLEOTIDE SEQUENCE</scope>
    <source>
        <strain evidence="1">DSM 9987</strain>
    </source>
</reference>